<dbReference type="InterPro" id="IPR036291">
    <property type="entry name" value="NAD(P)-bd_dom_sf"/>
</dbReference>
<dbReference type="Gene3D" id="3.40.50.720">
    <property type="entry name" value="NAD(P)-binding Rossmann-like Domain"/>
    <property type="match status" value="1"/>
</dbReference>
<dbReference type="InterPro" id="IPR057326">
    <property type="entry name" value="KR_dom"/>
</dbReference>
<dbReference type="PRINTS" id="PR00080">
    <property type="entry name" value="SDRFAMILY"/>
</dbReference>
<evidence type="ECO:0000256" key="1">
    <source>
        <dbReference type="ARBA" id="ARBA00006484"/>
    </source>
</evidence>
<dbReference type="PANTHER" id="PTHR43669:SF3">
    <property type="entry name" value="ALCOHOL DEHYDROGENASE, PUTATIVE (AFU_ORTHOLOGUE AFUA_3G03445)-RELATED"/>
    <property type="match status" value="1"/>
</dbReference>
<dbReference type="PROSITE" id="PS00061">
    <property type="entry name" value="ADH_SHORT"/>
    <property type="match status" value="1"/>
</dbReference>
<comment type="similarity">
    <text evidence="1 3">Belongs to the short-chain dehydrogenases/reductases (SDR) family.</text>
</comment>
<name>A0A6J4HBF7_9CHLR</name>
<keyword evidence="2 5" id="KW-0560">Oxidoreductase</keyword>
<dbReference type="Pfam" id="PF00106">
    <property type="entry name" value="adh_short"/>
    <property type="match status" value="1"/>
</dbReference>
<organism evidence="5">
    <name type="scientific">uncultured Chloroflexota bacterium</name>
    <dbReference type="NCBI Taxonomy" id="166587"/>
    <lineage>
        <taxon>Bacteria</taxon>
        <taxon>Bacillati</taxon>
        <taxon>Chloroflexota</taxon>
        <taxon>environmental samples</taxon>
    </lineage>
</organism>
<dbReference type="EMBL" id="CADCTC010000018">
    <property type="protein sequence ID" value="CAA9217649.1"/>
    <property type="molecule type" value="Genomic_DNA"/>
</dbReference>
<proteinExistence type="inferred from homology"/>
<evidence type="ECO:0000256" key="2">
    <source>
        <dbReference type="ARBA" id="ARBA00023002"/>
    </source>
</evidence>
<dbReference type="PANTHER" id="PTHR43669">
    <property type="entry name" value="5-KETO-D-GLUCONATE 5-REDUCTASE"/>
    <property type="match status" value="1"/>
</dbReference>
<sequence length="240" mass="25179">MGGLDGKVVLVTGGSRGIGKGIARGMAREGASVAIAARPSEVLEQTRGELEALGGPVLAVPADMTDEGQVERLFEAVTERFGRLDVLVNNAGISSGGPLAELTLEAWNRVIATNLTGPFLCTRAAFRIMKAQGGGRIINVSSISAQRVRPNSGPYSASKHGVWGLTQVTALEGRDHNIAASCLYPGNTRIERHVGTTSAEANMSVDELAQAAVWMALLPPHVTMLEATVMPIKQPFIGRG</sequence>
<dbReference type="EC" id="1.1.1.100" evidence="5"/>
<evidence type="ECO:0000256" key="3">
    <source>
        <dbReference type="RuleBase" id="RU000363"/>
    </source>
</evidence>
<protein>
    <submittedName>
        <fullName evidence="5">3-oxoacyl-[acyl-carrier protein] reductase</fullName>
        <ecNumber evidence="5">1.1.1.100</ecNumber>
    </submittedName>
</protein>
<feature type="domain" description="Ketoreductase" evidence="4">
    <location>
        <begin position="7"/>
        <end position="187"/>
    </location>
</feature>
<accession>A0A6J4HBF7</accession>
<dbReference type="SUPFAM" id="SSF51735">
    <property type="entry name" value="NAD(P)-binding Rossmann-fold domains"/>
    <property type="match status" value="1"/>
</dbReference>
<dbReference type="FunFam" id="3.40.50.720:FF:000084">
    <property type="entry name" value="Short-chain dehydrogenase reductase"/>
    <property type="match status" value="1"/>
</dbReference>
<dbReference type="GO" id="GO:0004316">
    <property type="term" value="F:3-oxoacyl-[acyl-carrier-protein] reductase (NADPH) activity"/>
    <property type="evidence" value="ECO:0007669"/>
    <property type="project" value="UniProtKB-EC"/>
</dbReference>
<evidence type="ECO:0000259" key="4">
    <source>
        <dbReference type="SMART" id="SM00822"/>
    </source>
</evidence>
<dbReference type="AlphaFoldDB" id="A0A6J4HBF7"/>
<dbReference type="InterPro" id="IPR020904">
    <property type="entry name" value="Sc_DH/Rdtase_CS"/>
</dbReference>
<dbReference type="CDD" id="cd05233">
    <property type="entry name" value="SDR_c"/>
    <property type="match status" value="1"/>
</dbReference>
<reference evidence="5" key="1">
    <citation type="submission" date="2020-02" db="EMBL/GenBank/DDBJ databases">
        <authorList>
            <person name="Meier V. D."/>
        </authorList>
    </citation>
    <scope>NUCLEOTIDE SEQUENCE</scope>
    <source>
        <strain evidence="5">AVDCRST_MAG77</strain>
    </source>
</reference>
<evidence type="ECO:0000313" key="5">
    <source>
        <dbReference type="EMBL" id="CAA9217649.1"/>
    </source>
</evidence>
<gene>
    <name evidence="5" type="ORF">AVDCRST_MAG77-561</name>
</gene>
<dbReference type="InterPro" id="IPR002347">
    <property type="entry name" value="SDR_fam"/>
</dbReference>
<dbReference type="SMART" id="SM00822">
    <property type="entry name" value="PKS_KR"/>
    <property type="match status" value="1"/>
</dbReference>
<dbReference type="PRINTS" id="PR00081">
    <property type="entry name" value="GDHRDH"/>
</dbReference>